<dbReference type="Proteomes" id="UP000806528">
    <property type="component" value="Unassembled WGS sequence"/>
</dbReference>
<evidence type="ECO:0000313" key="3">
    <source>
        <dbReference type="Proteomes" id="UP000806528"/>
    </source>
</evidence>
<gene>
    <name evidence="2" type="ORF">IDM40_14870</name>
</gene>
<comment type="caution">
    <text evidence="2">The sequence shown here is derived from an EMBL/GenBank/DDBJ whole genome shotgun (WGS) entry which is preliminary data.</text>
</comment>
<evidence type="ECO:0000256" key="1">
    <source>
        <dbReference type="SAM" id="MobiDB-lite"/>
    </source>
</evidence>
<keyword evidence="3" id="KW-1185">Reference proteome</keyword>
<name>A0ABR9P815_9ACTN</name>
<protein>
    <recommendedName>
        <fullName evidence="4">Secreted protein</fullName>
    </recommendedName>
</protein>
<reference evidence="2 3" key="1">
    <citation type="submission" date="2020-09" db="EMBL/GenBank/DDBJ databases">
        <title>Diversity and distribution of actinomycetes associated with coral in the coast of Hainan.</title>
        <authorList>
            <person name="Li F."/>
        </authorList>
    </citation>
    <scope>NUCLEOTIDE SEQUENCE [LARGE SCALE GENOMIC DNA]</scope>
    <source>
        <strain evidence="2 3">HNM0947</strain>
    </source>
</reference>
<organism evidence="2 3">
    <name type="scientific">Nocardiopsis coralli</name>
    <dbReference type="NCBI Taxonomy" id="2772213"/>
    <lineage>
        <taxon>Bacteria</taxon>
        <taxon>Bacillati</taxon>
        <taxon>Actinomycetota</taxon>
        <taxon>Actinomycetes</taxon>
        <taxon>Streptosporangiales</taxon>
        <taxon>Nocardiopsidaceae</taxon>
        <taxon>Nocardiopsis</taxon>
    </lineage>
</organism>
<sequence length="210" mass="22195">MILIGGLVALAVSSGSGEYGTLAEDQCHTILPESTFDRVSDGESVYVDGEYEEYSGTDDSHLLECEVSFGSSDNPEHAVHVMAEIHEVDSSGHREMTDDLTEGLEELEDNLEPGELGRPSGDTDLGSAASGDMIWQHTSQGEEGAVLAMPSDGEYAPDIAGAYVRDQNASFAVTAIFPQSSDFEPEDGMSDAESLAGDVISAIRSVNEAP</sequence>
<dbReference type="EMBL" id="JADBGI010000012">
    <property type="protein sequence ID" value="MBE2999981.1"/>
    <property type="molecule type" value="Genomic_DNA"/>
</dbReference>
<feature type="region of interest" description="Disordered" evidence="1">
    <location>
        <begin position="110"/>
        <end position="129"/>
    </location>
</feature>
<evidence type="ECO:0008006" key="4">
    <source>
        <dbReference type="Google" id="ProtNLM"/>
    </source>
</evidence>
<evidence type="ECO:0000313" key="2">
    <source>
        <dbReference type="EMBL" id="MBE2999981.1"/>
    </source>
</evidence>
<accession>A0ABR9P815</accession>
<proteinExistence type="predicted"/>